<feature type="region of interest" description="Disordered" evidence="1">
    <location>
        <begin position="60"/>
        <end position="86"/>
    </location>
</feature>
<evidence type="ECO:0000313" key="3">
    <source>
        <dbReference type="Proteomes" id="UP000325313"/>
    </source>
</evidence>
<proteinExistence type="predicted"/>
<gene>
    <name evidence="2" type="ORF">PGTUg99_034281</name>
</gene>
<evidence type="ECO:0000256" key="1">
    <source>
        <dbReference type="SAM" id="MobiDB-lite"/>
    </source>
</evidence>
<feature type="region of interest" description="Disordered" evidence="1">
    <location>
        <begin position="22"/>
        <end position="44"/>
    </location>
</feature>
<evidence type="ECO:0000313" key="2">
    <source>
        <dbReference type="EMBL" id="KAA1126971.1"/>
    </source>
</evidence>
<dbReference type="EMBL" id="VDEP01000170">
    <property type="protein sequence ID" value="KAA1126971.1"/>
    <property type="molecule type" value="Genomic_DNA"/>
</dbReference>
<dbReference type="Proteomes" id="UP000325313">
    <property type="component" value="Unassembled WGS sequence"/>
</dbReference>
<comment type="caution">
    <text evidence="2">The sequence shown here is derived from an EMBL/GenBank/DDBJ whole genome shotgun (WGS) entry which is preliminary data.</text>
</comment>
<accession>A0A5B0RM13</accession>
<dbReference type="AlphaFoldDB" id="A0A5B0RM13"/>
<reference evidence="2 3" key="1">
    <citation type="submission" date="2019-05" db="EMBL/GenBank/DDBJ databases">
        <title>Emergence of the Ug99 lineage of the wheat stem rust pathogen through somatic hybridization.</title>
        <authorList>
            <person name="Li F."/>
            <person name="Upadhyaya N.M."/>
            <person name="Sperschneider J."/>
            <person name="Matny O."/>
            <person name="Nguyen-Phuc H."/>
            <person name="Mago R."/>
            <person name="Raley C."/>
            <person name="Miller M.E."/>
            <person name="Silverstein K.A.T."/>
            <person name="Henningsen E."/>
            <person name="Hirsch C.D."/>
            <person name="Visser B."/>
            <person name="Pretorius Z.A."/>
            <person name="Steffenson B.J."/>
            <person name="Schwessinger B."/>
            <person name="Dodds P.N."/>
            <person name="Figueroa M."/>
        </authorList>
    </citation>
    <scope>NUCLEOTIDE SEQUENCE [LARGE SCALE GENOMIC DNA]</scope>
    <source>
        <strain evidence="2 3">Ug99</strain>
    </source>
</reference>
<name>A0A5B0RM13_PUCGR</name>
<protein>
    <submittedName>
        <fullName evidence="2">Uncharacterized protein</fullName>
    </submittedName>
</protein>
<organism evidence="2 3">
    <name type="scientific">Puccinia graminis f. sp. tritici</name>
    <dbReference type="NCBI Taxonomy" id="56615"/>
    <lineage>
        <taxon>Eukaryota</taxon>
        <taxon>Fungi</taxon>
        <taxon>Dikarya</taxon>
        <taxon>Basidiomycota</taxon>
        <taxon>Pucciniomycotina</taxon>
        <taxon>Pucciniomycetes</taxon>
        <taxon>Pucciniales</taxon>
        <taxon>Pucciniaceae</taxon>
        <taxon>Puccinia</taxon>
    </lineage>
</organism>
<sequence length="114" mass="12679">MPPSSEGLFMIECLVRLRGHPTPRVEAPRPQVNLKTSGRLGPTPLETKVHRYVDCLSISSRASRSGRSPLGNHHSQSRGFRKDNKIKFADPEKLYKAPLQALRYVPHSPAASPN</sequence>